<evidence type="ECO:0000256" key="7">
    <source>
        <dbReference type="ARBA" id="ARBA00023291"/>
    </source>
</evidence>
<dbReference type="GO" id="GO:0051538">
    <property type="term" value="F:3 iron, 4 sulfur cluster binding"/>
    <property type="evidence" value="ECO:0007669"/>
    <property type="project" value="UniProtKB-KW"/>
</dbReference>
<keyword evidence="2" id="KW-0813">Transport</keyword>
<keyword evidence="4" id="KW-0249">Electron transport</keyword>
<evidence type="ECO:0000256" key="2">
    <source>
        <dbReference type="ARBA" id="ARBA00022448"/>
    </source>
</evidence>
<dbReference type="EMBL" id="VCQU01000006">
    <property type="protein sequence ID" value="NMN97067.1"/>
    <property type="molecule type" value="Genomic_DNA"/>
</dbReference>
<evidence type="ECO:0000256" key="5">
    <source>
        <dbReference type="ARBA" id="ARBA00023004"/>
    </source>
</evidence>
<keyword evidence="3" id="KW-0479">Metal-binding</keyword>
<evidence type="ECO:0000256" key="3">
    <source>
        <dbReference type="ARBA" id="ARBA00022723"/>
    </source>
</evidence>
<keyword evidence="5" id="KW-0408">Iron</keyword>
<sequence length="73" mass="7860">MRIVVDLDLCQGHAMCELEAPDVFAVPKRGKVEILDPTPPPELHADVENAVRFCPTQALAFVEDSAGTNSKGV</sequence>
<evidence type="ECO:0000313" key="8">
    <source>
        <dbReference type="EMBL" id="NMN97067.1"/>
    </source>
</evidence>
<evidence type="ECO:0000313" key="9">
    <source>
        <dbReference type="Proteomes" id="UP000535543"/>
    </source>
</evidence>
<proteinExistence type="predicted"/>
<evidence type="ECO:0000256" key="4">
    <source>
        <dbReference type="ARBA" id="ARBA00022982"/>
    </source>
</evidence>
<dbReference type="AlphaFoldDB" id="A0A848KMV5"/>
<evidence type="ECO:0000256" key="6">
    <source>
        <dbReference type="ARBA" id="ARBA00023014"/>
    </source>
</evidence>
<dbReference type="Proteomes" id="UP000535543">
    <property type="component" value="Unassembled WGS sequence"/>
</dbReference>
<dbReference type="GO" id="GO:0046872">
    <property type="term" value="F:metal ion binding"/>
    <property type="evidence" value="ECO:0007669"/>
    <property type="project" value="UniProtKB-KW"/>
</dbReference>
<accession>A0A848KMV5</accession>
<dbReference type="Pfam" id="PF13459">
    <property type="entry name" value="Fer4_15"/>
    <property type="match status" value="1"/>
</dbReference>
<keyword evidence="9" id="KW-1185">Reference proteome</keyword>
<dbReference type="InterPro" id="IPR051269">
    <property type="entry name" value="Fe-S_cluster_ET"/>
</dbReference>
<dbReference type="Gene3D" id="3.30.70.20">
    <property type="match status" value="1"/>
</dbReference>
<dbReference type="RefSeq" id="WP_169589603.1">
    <property type="nucleotide sequence ID" value="NZ_VCQU01000006.1"/>
</dbReference>
<dbReference type="PANTHER" id="PTHR36923">
    <property type="entry name" value="FERREDOXIN"/>
    <property type="match status" value="1"/>
</dbReference>
<dbReference type="PANTHER" id="PTHR36923:SF3">
    <property type="entry name" value="FERREDOXIN"/>
    <property type="match status" value="1"/>
</dbReference>
<comment type="cofactor">
    <cofactor evidence="1">
        <name>[3Fe-4S] cluster</name>
        <dbReference type="ChEBI" id="CHEBI:21137"/>
    </cofactor>
</comment>
<keyword evidence="7" id="KW-0003">3Fe-4S</keyword>
<organism evidence="8 9">
    <name type="scientific">Antrihabitans stalactiti</name>
    <dbReference type="NCBI Taxonomy" id="2584121"/>
    <lineage>
        <taxon>Bacteria</taxon>
        <taxon>Bacillati</taxon>
        <taxon>Actinomycetota</taxon>
        <taxon>Actinomycetes</taxon>
        <taxon>Mycobacteriales</taxon>
        <taxon>Nocardiaceae</taxon>
        <taxon>Antrihabitans</taxon>
    </lineage>
</organism>
<comment type="caution">
    <text evidence="8">The sequence shown here is derived from an EMBL/GenBank/DDBJ whole genome shotgun (WGS) entry which is preliminary data.</text>
</comment>
<name>A0A848KMV5_9NOCA</name>
<protein>
    <submittedName>
        <fullName evidence="8">Ferredoxin</fullName>
    </submittedName>
</protein>
<reference evidence="8 9" key="1">
    <citation type="submission" date="2019-05" db="EMBL/GenBank/DDBJ databases">
        <authorList>
            <person name="Lee S.D."/>
        </authorList>
    </citation>
    <scope>NUCLEOTIDE SEQUENCE [LARGE SCALE GENOMIC DNA]</scope>
    <source>
        <strain evidence="8 9">YC2-7</strain>
    </source>
</reference>
<gene>
    <name evidence="8" type="ORF">FGL95_18665</name>
</gene>
<keyword evidence="6" id="KW-0411">Iron-sulfur</keyword>
<dbReference type="SUPFAM" id="SSF54862">
    <property type="entry name" value="4Fe-4S ferredoxins"/>
    <property type="match status" value="1"/>
</dbReference>
<reference evidence="8 9" key="2">
    <citation type="submission" date="2020-06" db="EMBL/GenBank/DDBJ databases">
        <title>Antribacter stalactiti gen. nov., sp. nov., a new member of the family Nacardiaceae isolated from a cave.</title>
        <authorList>
            <person name="Kim I.S."/>
        </authorList>
    </citation>
    <scope>NUCLEOTIDE SEQUENCE [LARGE SCALE GENOMIC DNA]</scope>
    <source>
        <strain evidence="8 9">YC2-7</strain>
    </source>
</reference>
<evidence type="ECO:0000256" key="1">
    <source>
        <dbReference type="ARBA" id="ARBA00001927"/>
    </source>
</evidence>